<dbReference type="Gene3D" id="1.10.510.10">
    <property type="entry name" value="Transferase(Phosphotransferase) domain 1"/>
    <property type="match status" value="1"/>
</dbReference>
<dbReference type="Pfam" id="PF00069">
    <property type="entry name" value="Pkinase"/>
    <property type="match status" value="1"/>
</dbReference>
<evidence type="ECO:0000313" key="5">
    <source>
        <dbReference type="EMBL" id="PMD20908.1"/>
    </source>
</evidence>
<keyword evidence="6" id="KW-1185">Reference proteome</keyword>
<keyword evidence="3" id="KW-0067">ATP-binding</keyword>
<dbReference type="PANTHER" id="PTHR45832">
    <property type="entry name" value="SERINE/THREONINE-PROTEIN KINASE SAMKA-RELATED-RELATED"/>
    <property type="match status" value="1"/>
</dbReference>
<proteinExistence type="inferred from homology"/>
<sequence length="257" mass="29498">MSLSGSNRLTRKVWMKEISVMKRLNHENCIRFYEALWEPGNDKASIVMEHADCGDLTTLIDRVKFREDHIAAFCKQVAQGLEYLHSQNIVYRDVMSDNVLLFSNGSVKIADFGFCQDGITNFKTFIGTPYWMAPEVCKGQPYDLKVDTWGLGIMTMEMMEGEPPYIDLQPLEVLYKIASTGTPLIKDPDKWSMELKSFLAHCLIVLAPQRASMKEVLAHDFLKERCSREDLRLLILKGKEIADRLPHESFKGFEEVH</sequence>
<reference evidence="5 6" key="1">
    <citation type="submission" date="2016-05" db="EMBL/GenBank/DDBJ databases">
        <title>A degradative enzymes factory behind the ericoid mycorrhizal symbiosis.</title>
        <authorList>
            <consortium name="DOE Joint Genome Institute"/>
            <person name="Martino E."/>
            <person name="Morin E."/>
            <person name="Grelet G."/>
            <person name="Kuo A."/>
            <person name="Kohler A."/>
            <person name="Daghino S."/>
            <person name="Barry K."/>
            <person name="Choi C."/>
            <person name="Cichocki N."/>
            <person name="Clum A."/>
            <person name="Copeland A."/>
            <person name="Hainaut M."/>
            <person name="Haridas S."/>
            <person name="Labutti K."/>
            <person name="Lindquist E."/>
            <person name="Lipzen A."/>
            <person name="Khouja H.-R."/>
            <person name="Murat C."/>
            <person name="Ohm R."/>
            <person name="Olson A."/>
            <person name="Spatafora J."/>
            <person name="Veneault-Fourrey C."/>
            <person name="Henrissat B."/>
            <person name="Grigoriev I."/>
            <person name="Martin F."/>
            <person name="Perotto S."/>
        </authorList>
    </citation>
    <scope>NUCLEOTIDE SEQUENCE [LARGE SCALE GENOMIC DNA]</scope>
    <source>
        <strain evidence="5 6">UAMH 7357</strain>
    </source>
</reference>
<dbReference type="GO" id="GO:0005524">
    <property type="term" value="F:ATP binding"/>
    <property type="evidence" value="ECO:0007669"/>
    <property type="project" value="UniProtKB-KW"/>
</dbReference>
<dbReference type="PANTHER" id="PTHR45832:SF22">
    <property type="entry name" value="SERINE_THREONINE-PROTEIN KINASE SAMKA-RELATED"/>
    <property type="match status" value="1"/>
</dbReference>
<dbReference type="InterPro" id="IPR000719">
    <property type="entry name" value="Prot_kinase_dom"/>
</dbReference>
<dbReference type="AlphaFoldDB" id="A0A2J6Q3P5"/>
<keyword evidence="5" id="KW-0808">Transferase</keyword>
<dbReference type="OrthoDB" id="248923at2759"/>
<evidence type="ECO:0000256" key="1">
    <source>
        <dbReference type="ARBA" id="ARBA00008874"/>
    </source>
</evidence>
<keyword evidence="5" id="KW-0418">Kinase</keyword>
<name>A0A2J6Q3P5_9HELO</name>
<accession>A0A2J6Q3P5</accession>
<dbReference type="InterPro" id="IPR011009">
    <property type="entry name" value="Kinase-like_dom_sf"/>
</dbReference>
<comment type="similarity">
    <text evidence="1">Belongs to the protein kinase superfamily. STE Ser/Thr protein kinase family. STE20 subfamily.</text>
</comment>
<protein>
    <submittedName>
        <fullName evidence="5">Pkinase-domain-containing protein</fullName>
    </submittedName>
</protein>
<dbReference type="STRING" id="1745343.A0A2J6Q3P5"/>
<dbReference type="InterPro" id="IPR051931">
    <property type="entry name" value="PAK3-like"/>
</dbReference>
<feature type="domain" description="Protein kinase" evidence="4">
    <location>
        <begin position="1"/>
        <end position="222"/>
    </location>
</feature>
<dbReference type="EMBL" id="KZ613483">
    <property type="protein sequence ID" value="PMD20908.1"/>
    <property type="molecule type" value="Genomic_DNA"/>
</dbReference>
<evidence type="ECO:0000259" key="4">
    <source>
        <dbReference type="PROSITE" id="PS50011"/>
    </source>
</evidence>
<dbReference type="GO" id="GO:0004672">
    <property type="term" value="F:protein kinase activity"/>
    <property type="evidence" value="ECO:0007669"/>
    <property type="project" value="InterPro"/>
</dbReference>
<organism evidence="5 6">
    <name type="scientific">Hyaloscypha hepaticicola</name>
    <dbReference type="NCBI Taxonomy" id="2082293"/>
    <lineage>
        <taxon>Eukaryota</taxon>
        <taxon>Fungi</taxon>
        <taxon>Dikarya</taxon>
        <taxon>Ascomycota</taxon>
        <taxon>Pezizomycotina</taxon>
        <taxon>Leotiomycetes</taxon>
        <taxon>Helotiales</taxon>
        <taxon>Hyaloscyphaceae</taxon>
        <taxon>Hyaloscypha</taxon>
    </lineage>
</organism>
<evidence type="ECO:0000256" key="3">
    <source>
        <dbReference type="ARBA" id="ARBA00022840"/>
    </source>
</evidence>
<dbReference type="Proteomes" id="UP000235672">
    <property type="component" value="Unassembled WGS sequence"/>
</dbReference>
<dbReference type="PROSITE" id="PS50011">
    <property type="entry name" value="PROTEIN_KINASE_DOM"/>
    <property type="match status" value="1"/>
</dbReference>
<evidence type="ECO:0000313" key="6">
    <source>
        <dbReference type="Proteomes" id="UP000235672"/>
    </source>
</evidence>
<evidence type="ECO:0000256" key="2">
    <source>
        <dbReference type="ARBA" id="ARBA00022741"/>
    </source>
</evidence>
<dbReference type="SUPFAM" id="SSF56112">
    <property type="entry name" value="Protein kinase-like (PK-like)"/>
    <property type="match status" value="1"/>
</dbReference>
<keyword evidence="2" id="KW-0547">Nucleotide-binding</keyword>
<gene>
    <name evidence="5" type="ORF">NA56DRAFT_573057</name>
</gene>